<reference evidence="8" key="2">
    <citation type="submission" date="2020-09" db="EMBL/GenBank/DDBJ databases">
        <authorList>
            <person name="Sun Q."/>
            <person name="Kim S."/>
        </authorList>
    </citation>
    <scope>NUCLEOTIDE SEQUENCE</scope>
    <source>
        <strain evidence="8">KCTC 23310</strain>
    </source>
</reference>
<comment type="caution">
    <text evidence="8">The sequence shown here is derived from an EMBL/GenBank/DDBJ whole genome shotgun (WGS) entry which is preliminary data.</text>
</comment>
<dbReference type="Gene3D" id="3.50.50.60">
    <property type="entry name" value="FAD/NAD(P)-binding domain"/>
    <property type="match status" value="1"/>
</dbReference>
<dbReference type="InterPro" id="IPR036188">
    <property type="entry name" value="FAD/NAD-bd_sf"/>
</dbReference>
<evidence type="ECO:0000313" key="9">
    <source>
        <dbReference type="Proteomes" id="UP000638981"/>
    </source>
</evidence>
<keyword evidence="6" id="KW-0521">NADP</keyword>
<evidence type="ECO:0000256" key="7">
    <source>
        <dbReference type="ARBA" id="ARBA00023002"/>
    </source>
</evidence>
<comment type="pathway">
    <text evidence="2">Siderophore biosynthesis.</text>
</comment>
<keyword evidence="7" id="KW-0560">Oxidoreductase</keyword>
<reference evidence="8" key="1">
    <citation type="journal article" date="2014" name="Int. J. Syst. Evol. Microbiol.">
        <title>Complete genome sequence of Corynebacterium casei LMG S-19264T (=DSM 44701T), isolated from a smear-ripened cheese.</title>
        <authorList>
            <consortium name="US DOE Joint Genome Institute (JGI-PGF)"/>
            <person name="Walter F."/>
            <person name="Albersmeier A."/>
            <person name="Kalinowski J."/>
            <person name="Ruckert C."/>
        </authorList>
    </citation>
    <scope>NUCLEOTIDE SEQUENCE</scope>
    <source>
        <strain evidence="8">KCTC 23310</strain>
    </source>
</reference>
<dbReference type="EMBL" id="BMYJ01000012">
    <property type="protein sequence ID" value="GHC65364.1"/>
    <property type="molecule type" value="Genomic_DNA"/>
</dbReference>
<evidence type="ECO:0000256" key="2">
    <source>
        <dbReference type="ARBA" id="ARBA00004924"/>
    </source>
</evidence>
<dbReference type="InterPro" id="IPR025700">
    <property type="entry name" value="Lys/Orn_oxygenase"/>
</dbReference>
<name>A0A918WNE9_9RHOB</name>
<dbReference type="PANTHER" id="PTHR42802">
    <property type="entry name" value="MONOOXYGENASE"/>
    <property type="match status" value="1"/>
</dbReference>
<evidence type="ECO:0000256" key="4">
    <source>
        <dbReference type="ARBA" id="ARBA00022630"/>
    </source>
</evidence>
<accession>A0A918WNE9</accession>
<evidence type="ECO:0000256" key="1">
    <source>
        <dbReference type="ARBA" id="ARBA00001974"/>
    </source>
</evidence>
<dbReference type="AlphaFoldDB" id="A0A918WNE9"/>
<evidence type="ECO:0000256" key="6">
    <source>
        <dbReference type="ARBA" id="ARBA00022857"/>
    </source>
</evidence>
<dbReference type="PRINTS" id="PR00368">
    <property type="entry name" value="FADPNR"/>
</dbReference>
<keyword evidence="5" id="KW-0274">FAD</keyword>
<evidence type="ECO:0000256" key="3">
    <source>
        <dbReference type="ARBA" id="ARBA00007588"/>
    </source>
</evidence>
<dbReference type="SUPFAM" id="SSF51905">
    <property type="entry name" value="FAD/NAD(P)-binding domain"/>
    <property type="match status" value="1"/>
</dbReference>
<dbReference type="PANTHER" id="PTHR42802:SF1">
    <property type="entry name" value="L-ORNITHINE N(5)-MONOOXYGENASE"/>
    <property type="match status" value="1"/>
</dbReference>
<proteinExistence type="inferred from homology"/>
<dbReference type="GO" id="GO:0006879">
    <property type="term" value="P:intracellular iron ion homeostasis"/>
    <property type="evidence" value="ECO:0007669"/>
    <property type="project" value="TreeGrafter"/>
</dbReference>
<dbReference type="Proteomes" id="UP000638981">
    <property type="component" value="Unassembled WGS sequence"/>
</dbReference>
<keyword evidence="9" id="KW-1185">Reference proteome</keyword>
<comment type="cofactor">
    <cofactor evidence="1">
        <name>FAD</name>
        <dbReference type="ChEBI" id="CHEBI:57692"/>
    </cofactor>
</comment>
<organism evidence="8 9">
    <name type="scientific">Neogemmobacter tilapiae</name>
    <dbReference type="NCBI Taxonomy" id="875041"/>
    <lineage>
        <taxon>Bacteria</taxon>
        <taxon>Pseudomonadati</taxon>
        <taxon>Pseudomonadota</taxon>
        <taxon>Alphaproteobacteria</taxon>
        <taxon>Rhodobacterales</taxon>
        <taxon>Paracoccaceae</taxon>
        <taxon>Neogemmobacter</taxon>
    </lineage>
</organism>
<sequence>MTAQDHRPHDLLGVGFGPSNLSLAVALHEMGQPIRAHFLEARAEFAWHPGMLIPGADMQVSFLKDLVSLRNPQSAFSFVSYLHAKGRLSKFINRKTFFPSRVEFTDYLAWVASQMPVCEYDRRVVGIEPVEAAGQIEAVEVISQNAAGEQDCHRARHLVIAPGGRARWPVVFAGLRGDARVIHSNDYRTKALPRLQPGMRIVVLGGGQSAAEIFGDLAGRAEGLRLDLVLRGRAMRPADDSPFVNEVFDPEQTARFHALPKAQRQKSLTTLAATNYAVADGDNIADLYDLLYEQSVQGGDRLTLHSECLPVHAEATAQGLRLVLDGPEGKRELQADMILLATGYDRALDSSVLHGLTRFQTGEPPARDYRLPMVAGFAPAIFVQGYSEATHGLSDTLLSVLALRAEEIARSVVEQVRGGTLLAAE</sequence>
<gene>
    <name evidence="8" type="primary">pvdA</name>
    <name evidence="8" type="ORF">GCM10007315_32440</name>
</gene>
<evidence type="ECO:0000256" key="5">
    <source>
        <dbReference type="ARBA" id="ARBA00022827"/>
    </source>
</evidence>
<keyword evidence="4" id="KW-0285">Flavoprotein</keyword>
<dbReference type="RefSeq" id="WP_189413025.1">
    <property type="nucleotide sequence ID" value="NZ_BMYJ01000012.1"/>
</dbReference>
<dbReference type="Pfam" id="PF13434">
    <property type="entry name" value="Lys_Orn_oxgnase"/>
    <property type="match status" value="1"/>
</dbReference>
<protein>
    <submittedName>
        <fullName evidence="8">L-ornithine N(5)-monooxygenase</fullName>
    </submittedName>
</protein>
<comment type="similarity">
    <text evidence="3">Belongs to the lysine N(6)-hydroxylase/L-ornithine N(5)-oxygenase family.</text>
</comment>
<evidence type="ECO:0000313" key="8">
    <source>
        <dbReference type="EMBL" id="GHC65364.1"/>
    </source>
</evidence>
<dbReference type="GO" id="GO:0016491">
    <property type="term" value="F:oxidoreductase activity"/>
    <property type="evidence" value="ECO:0007669"/>
    <property type="project" value="UniProtKB-KW"/>
</dbReference>